<keyword evidence="3" id="KW-1185">Reference proteome</keyword>
<dbReference type="AlphaFoldDB" id="A0A3M6VLY1"/>
<dbReference type="Proteomes" id="UP000282087">
    <property type="component" value="Unassembled WGS sequence"/>
</dbReference>
<accession>A0A3M6VLY1</accession>
<dbReference type="EMBL" id="QLLG01000199">
    <property type="protein sequence ID" value="RMX66536.1"/>
    <property type="molecule type" value="Genomic_DNA"/>
</dbReference>
<evidence type="ECO:0000313" key="2">
    <source>
        <dbReference type="EMBL" id="RQM14981.1"/>
    </source>
</evidence>
<evidence type="ECO:0000313" key="3">
    <source>
        <dbReference type="Proteomes" id="UP000282087"/>
    </source>
</evidence>
<name>A0A3M6VLY1_9STRA</name>
<comment type="caution">
    <text evidence="1">The sequence shown here is derived from an EMBL/GenBank/DDBJ whole genome shotgun (WGS) entry which is preliminary data.</text>
</comment>
<gene>
    <name evidence="2" type="ORF">DD237_005004</name>
    <name evidence="1" type="ORF">DD238_004592</name>
</gene>
<organism evidence="1 3">
    <name type="scientific">Peronospora effusa</name>
    <dbReference type="NCBI Taxonomy" id="542832"/>
    <lineage>
        <taxon>Eukaryota</taxon>
        <taxon>Sar</taxon>
        <taxon>Stramenopiles</taxon>
        <taxon>Oomycota</taxon>
        <taxon>Peronosporomycetes</taxon>
        <taxon>Peronosporales</taxon>
        <taxon>Peronosporaceae</taxon>
        <taxon>Peronospora</taxon>
    </lineage>
</organism>
<dbReference type="Proteomes" id="UP000286097">
    <property type="component" value="Unassembled WGS sequence"/>
</dbReference>
<dbReference type="VEuPathDB" id="FungiDB:DD237_005004"/>
<sequence>MSSLICREQMRVLQLDAGSDVRIMLVRRKSQESQRARRDETVGEHLLRKDGLILNGGAALSWLGRELYTLKIEGPIHPHMATLLLL</sequence>
<reference evidence="3 4" key="1">
    <citation type="submission" date="2018-06" db="EMBL/GenBank/DDBJ databases">
        <title>Comparative genomics of downy mildews reveals potential adaptations to biotrophy.</title>
        <authorList>
            <person name="Fletcher K."/>
            <person name="Klosterman S.J."/>
            <person name="Derevnina L."/>
            <person name="Martin F."/>
            <person name="Koike S."/>
            <person name="Reyes Chin-Wo S."/>
            <person name="Mou B."/>
            <person name="Michelmore R."/>
        </authorList>
    </citation>
    <scope>NUCLEOTIDE SEQUENCE [LARGE SCALE GENOMIC DNA]</scope>
    <source>
        <strain evidence="2 4">R13</strain>
        <strain evidence="1 3">R14</strain>
    </source>
</reference>
<dbReference type="EMBL" id="QKXF01000177">
    <property type="protein sequence ID" value="RQM14981.1"/>
    <property type="molecule type" value="Genomic_DNA"/>
</dbReference>
<evidence type="ECO:0000313" key="4">
    <source>
        <dbReference type="Proteomes" id="UP000286097"/>
    </source>
</evidence>
<evidence type="ECO:0000313" key="1">
    <source>
        <dbReference type="EMBL" id="RMX66536.1"/>
    </source>
</evidence>
<proteinExistence type="predicted"/>
<protein>
    <submittedName>
        <fullName evidence="1">Uncharacterized protein</fullName>
    </submittedName>
</protein>